<comment type="caution">
    <text evidence="3">The sequence shown here is derived from an EMBL/GenBank/DDBJ whole genome shotgun (WGS) entry which is preliminary data.</text>
</comment>
<reference evidence="3 4" key="1">
    <citation type="journal article" date="2019" name="Sci. Rep.">
        <title>Orb-weaving spider Araneus ventricosus genome elucidates the spidroin gene catalogue.</title>
        <authorList>
            <person name="Kono N."/>
            <person name="Nakamura H."/>
            <person name="Ohtoshi R."/>
            <person name="Moran D.A.P."/>
            <person name="Shinohara A."/>
            <person name="Yoshida Y."/>
            <person name="Fujiwara M."/>
            <person name="Mori M."/>
            <person name="Tomita M."/>
            <person name="Arakawa K."/>
        </authorList>
    </citation>
    <scope>NUCLEOTIDE SEQUENCE [LARGE SCALE GENOMIC DNA]</scope>
</reference>
<dbReference type="Proteomes" id="UP000499080">
    <property type="component" value="Unassembled WGS sequence"/>
</dbReference>
<proteinExistence type="predicted"/>
<gene>
    <name evidence="3" type="ORF">AVEN_119373_1</name>
</gene>
<dbReference type="OrthoDB" id="6155880at2759"/>
<keyword evidence="4" id="KW-1185">Reference proteome</keyword>
<dbReference type="AlphaFoldDB" id="A0A4Y2WC98"/>
<dbReference type="EMBL" id="BGPR01059263">
    <property type="protein sequence ID" value="GBO35303.1"/>
    <property type="molecule type" value="Genomic_DNA"/>
</dbReference>
<evidence type="ECO:0000256" key="1">
    <source>
        <dbReference type="ARBA" id="ARBA00004123"/>
    </source>
</evidence>
<dbReference type="InterPro" id="IPR036397">
    <property type="entry name" value="RNaseH_sf"/>
</dbReference>
<evidence type="ECO:0000259" key="2">
    <source>
        <dbReference type="Pfam" id="PF01498"/>
    </source>
</evidence>
<dbReference type="InterPro" id="IPR002492">
    <property type="entry name" value="Transposase_Tc1-like"/>
</dbReference>
<dbReference type="GO" id="GO:0003677">
    <property type="term" value="F:DNA binding"/>
    <property type="evidence" value="ECO:0007669"/>
    <property type="project" value="InterPro"/>
</dbReference>
<evidence type="ECO:0000313" key="3">
    <source>
        <dbReference type="EMBL" id="GBO35303.1"/>
    </source>
</evidence>
<protein>
    <recommendedName>
        <fullName evidence="2">Transposase Tc1-like domain-containing protein</fullName>
    </recommendedName>
</protein>
<accession>A0A4Y2WC98</accession>
<comment type="subcellular location">
    <subcellularLocation>
        <location evidence="1">Nucleus</location>
    </subcellularLocation>
</comment>
<feature type="domain" description="Transposase Tc1-like" evidence="2">
    <location>
        <begin position="53"/>
        <end position="123"/>
    </location>
</feature>
<sequence length="228" mass="27071">MLQAGARQSAVARELNVHCSVIHRLWNHYQRVQNASRRRVSGRRRITTTADNRYLLQCARRRRTLTARQLVSQLSVAAGRPISRQTVSSRLHEGGLFARRPLVCVPLSPAHVRPLLHWAREHRSWTPEQWGHVLFTDESRFNIQNYSRRPMIWREEGHAIGRQTSSKERPLQRWRVTYLGRDSNERPNRPLRVRWGFRHRCSLSRRNLTPSCEAFYSCNGYRRDIYER</sequence>
<dbReference type="SUPFAM" id="SSF46689">
    <property type="entry name" value="Homeodomain-like"/>
    <property type="match status" value="1"/>
</dbReference>
<dbReference type="GO" id="GO:0006313">
    <property type="term" value="P:DNA transposition"/>
    <property type="evidence" value="ECO:0007669"/>
    <property type="project" value="InterPro"/>
</dbReference>
<dbReference type="Pfam" id="PF01498">
    <property type="entry name" value="HTH_Tnp_Tc3_2"/>
    <property type="match status" value="1"/>
</dbReference>
<dbReference type="GO" id="GO:0015074">
    <property type="term" value="P:DNA integration"/>
    <property type="evidence" value="ECO:0007669"/>
    <property type="project" value="InterPro"/>
</dbReference>
<organism evidence="3 4">
    <name type="scientific">Araneus ventricosus</name>
    <name type="common">Orbweaver spider</name>
    <name type="synonym">Epeira ventricosa</name>
    <dbReference type="NCBI Taxonomy" id="182803"/>
    <lineage>
        <taxon>Eukaryota</taxon>
        <taxon>Metazoa</taxon>
        <taxon>Ecdysozoa</taxon>
        <taxon>Arthropoda</taxon>
        <taxon>Chelicerata</taxon>
        <taxon>Arachnida</taxon>
        <taxon>Araneae</taxon>
        <taxon>Araneomorphae</taxon>
        <taxon>Entelegynae</taxon>
        <taxon>Araneoidea</taxon>
        <taxon>Araneidae</taxon>
        <taxon>Araneus</taxon>
    </lineage>
</organism>
<dbReference type="GO" id="GO:0005634">
    <property type="term" value="C:nucleus"/>
    <property type="evidence" value="ECO:0007669"/>
    <property type="project" value="UniProtKB-SubCell"/>
</dbReference>
<evidence type="ECO:0000313" key="4">
    <source>
        <dbReference type="Proteomes" id="UP000499080"/>
    </source>
</evidence>
<name>A0A4Y2WC98_ARAVE</name>
<dbReference type="Gene3D" id="3.30.420.10">
    <property type="entry name" value="Ribonuclease H-like superfamily/Ribonuclease H"/>
    <property type="match status" value="1"/>
</dbReference>
<dbReference type="InterPro" id="IPR009057">
    <property type="entry name" value="Homeodomain-like_sf"/>
</dbReference>